<keyword evidence="2" id="KW-0328">Glycosyltransferase</keyword>
<evidence type="ECO:0000256" key="4">
    <source>
        <dbReference type="SAM" id="Phobius"/>
    </source>
</evidence>
<keyword evidence="3" id="KW-0808">Transferase</keyword>
<feature type="signal peptide" evidence="5">
    <location>
        <begin position="1"/>
        <end position="24"/>
    </location>
</feature>
<gene>
    <name evidence="6" type="ORF">C0Q70_12011</name>
</gene>
<feature type="transmembrane region" description="Helical" evidence="4">
    <location>
        <begin position="1232"/>
        <end position="1258"/>
    </location>
</feature>
<evidence type="ECO:0000313" key="6">
    <source>
        <dbReference type="EMBL" id="PVD26863.1"/>
    </source>
</evidence>
<dbReference type="PROSITE" id="PS00375">
    <property type="entry name" value="UDPGT"/>
    <property type="match status" value="3"/>
</dbReference>
<sequence length="1267" mass="143144">MKMREFLLWTAVCCLVLLPLCVGGKRVVFMPSPFTSHTNYHTNVARTLARQGHEVWLTMPDYIVNRRVLDTTNLTVIEYQTLINFEEIMTAAFAGNYFKGLSEDFGVIMSIGLQFCDTLLTNASFFQKVKELRPDLFVFDNLRFMKMMTIISYRLGVPFAFLGITFDPCDQRIPIQPCNIPVPFFSYNHHMSFLQRVLSTVIHVYVSVVDGFSYKDAVSRYAPEMPFLTIDMLVARAEIWLVDTDHILDYPRPSMPNVKLIGGTATGPGKPLPPQFKSFMDDAKEGVVIVSFGSYVLSLPEAITQKIISVLQNLPFKSIFRCNISSPNSKKILTSSWIPQNDLLAHLNTRVFFSHCGSNGQYEALFHAVPVVCTPLFLDQFYNAERMRVKGMAETVDLNTVSTHELHSTILKVATNTSYKQAITKASELFKIEFGVPVEKAAYWLDHVMKYGGRHLRSSEDQKCIQNMKMREFLLWTAVCCLVLLPLCVGGKRVVFMPSPFTSHINYHTNVARTLARQGHEVWLTMPDYIVNRRVLDTTNLTVIEYKTLKNFEEIMTAAFPGNYFKGLSDDFSVIMSIGLQFCDTLLTNASFFQKVKELRPDLFVFDNLRFMKMMTIISYRLGVPFAFLGITFDPCDQRIPIQPCNIPVPFFSYNHHMSFLQRVLSTVIHVFSSVVDGFSYKDAVSRYAPEMPFLTIDMLVARAEIWLVDTDHILDYPRPSMPNVKLIGGTATGPGKPLPPQFKSFMDDTKEGVVIVSFGTYVLSPPEAITQKIISVLQNLPFKSIFRCNISSPNSKKILTSSWIPQNDLLAHPNTRVFFSHCGSNGQYEALFHAVPVVCTPLFLDQFYNAERMRVKGMAETVDLNTVSTHELHSTILKVATNTSYKQAITKASELFKIEFGVPVEKAAYWLDHRTKVHIKHEDETTPALESCVLPRVAAPVRVGYSHHMSFLQRVLSTVIHVFSSVVDVFSYKDAVSRYAPEMPFLTIDMLVARAEIWLVTADHILDYPRPSMPNVKLIGGTATGPGKPLPTQFKSFMDDAKEGVVIVSLDNYALSLPEAITQKIISVLQDLPFKSIFLSNISSPNSKKILTSSWIPQNDLLAHHNTRVFVSHCGYDGQYEALFHAVPVVCTPLVADQFYNAERMREKGMAETVDLNTVSTHELHSTILKVATNTSYKQAITKASELFKIEFGVPVEKAAYWLDHVMKYGGSHLRSSGHEVPFLQFSCWDVYSFLLACVLLILMISVCSVYVAFIFCRSKSKAKTE</sequence>
<dbReference type="CDD" id="cd03784">
    <property type="entry name" value="GT1_Gtf-like"/>
    <property type="match status" value="3"/>
</dbReference>
<accession>A0A2T7P0C9</accession>
<dbReference type="GO" id="GO:0008194">
    <property type="term" value="F:UDP-glycosyltransferase activity"/>
    <property type="evidence" value="ECO:0007669"/>
    <property type="project" value="InterPro"/>
</dbReference>
<evidence type="ECO:0008006" key="8">
    <source>
        <dbReference type="Google" id="ProtNLM"/>
    </source>
</evidence>
<evidence type="ECO:0000256" key="3">
    <source>
        <dbReference type="ARBA" id="ARBA00022679"/>
    </source>
</evidence>
<dbReference type="PANTHER" id="PTHR48043:SF145">
    <property type="entry name" value="FI06409P-RELATED"/>
    <property type="match status" value="1"/>
</dbReference>
<reference evidence="6 7" key="1">
    <citation type="submission" date="2018-04" db="EMBL/GenBank/DDBJ databases">
        <title>The genome of golden apple snail Pomacea canaliculata provides insight into stress tolerance and invasive adaptation.</title>
        <authorList>
            <person name="Liu C."/>
            <person name="Liu B."/>
            <person name="Ren Y."/>
            <person name="Zhang Y."/>
            <person name="Wang H."/>
            <person name="Li S."/>
            <person name="Jiang F."/>
            <person name="Yin L."/>
            <person name="Zhang G."/>
            <person name="Qian W."/>
            <person name="Fan W."/>
        </authorList>
    </citation>
    <scope>NUCLEOTIDE SEQUENCE [LARGE SCALE GENOMIC DNA]</scope>
    <source>
        <strain evidence="6">SZHN2017</strain>
        <tissue evidence="6">Muscle</tissue>
    </source>
</reference>
<evidence type="ECO:0000313" key="7">
    <source>
        <dbReference type="Proteomes" id="UP000245119"/>
    </source>
</evidence>
<keyword evidence="7" id="KW-1185">Reference proteome</keyword>
<name>A0A2T7P0C9_POMCA</name>
<evidence type="ECO:0000256" key="5">
    <source>
        <dbReference type="SAM" id="SignalP"/>
    </source>
</evidence>
<dbReference type="EMBL" id="PZQS01000007">
    <property type="protein sequence ID" value="PVD26863.1"/>
    <property type="molecule type" value="Genomic_DNA"/>
</dbReference>
<dbReference type="AlphaFoldDB" id="A0A2T7P0C9"/>
<dbReference type="InterPro" id="IPR002213">
    <property type="entry name" value="UDP_glucos_trans"/>
</dbReference>
<dbReference type="Gene3D" id="3.40.50.2000">
    <property type="entry name" value="Glycogen Phosphorylase B"/>
    <property type="match status" value="5"/>
</dbReference>
<organism evidence="6 7">
    <name type="scientific">Pomacea canaliculata</name>
    <name type="common">Golden apple snail</name>
    <dbReference type="NCBI Taxonomy" id="400727"/>
    <lineage>
        <taxon>Eukaryota</taxon>
        <taxon>Metazoa</taxon>
        <taxon>Spiralia</taxon>
        <taxon>Lophotrochozoa</taxon>
        <taxon>Mollusca</taxon>
        <taxon>Gastropoda</taxon>
        <taxon>Caenogastropoda</taxon>
        <taxon>Architaenioglossa</taxon>
        <taxon>Ampullarioidea</taxon>
        <taxon>Ampullariidae</taxon>
        <taxon>Pomacea</taxon>
    </lineage>
</organism>
<dbReference type="InterPro" id="IPR035595">
    <property type="entry name" value="UDP_glycos_trans_CS"/>
</dbReference>
<dbReference type="SUPFAM" id="SSF53756">
    <property type="entry name" value="UDP-Glycosyltransferase/glycogen phosphorylase"/>
    <property type="match status" value="3"/>
</dbReference>
<keyword evidence="5" id="KW-0732">Signal</keyword>
<dbReference type="STRING" id="400727.A0A2T7P0C9"/>
<evidence type="ECO:0000256" key="1">
    <source>
        <dbReference type="ARBA" id="ARBA00009995"/>
    </source>
</evidence>
<comment type="caution">
    <text evidence="6">The sequence shown here is derived from an EMBL/GenBank/DDBJ whole genome shotgun (WGS) entry which is preliminary data.</text>
</comment>
<dbReference type="OrthoDB" id="5835829at2759"/>
<keyword evidence="4" id="KW-0812">Transmembrane</keyword>
<protein>
    <recommendedName>
        <fullName evidence="8">UDP-glycosyltransferases domain-containing protein</fullName>
    </recommendedName>
</protein>
<dbReference type="InterPro" id="IPR050271">
    <property type="entry name" value="UDP-glycosyltransferase"/>
</dbReference>
<evidence type="ECO:0000256" key="2">
    <source>
        <dbReference type="ARBA" id="ARBA00022676"/>
    </source>
</evidence>
<dbReference type="FunFam" id="3.40.50.2000:FF:000021">
    <property type="entry name" value="UDP-glucuronosyltransferase"/>
    <property type="match status" value="3"/>
</dbReference>
<keyword evidence="4" id="KW-1133">Transmembrane helix</keyword>
<dbReference type="Proteomes" id="UP000245119">
    <property type="component" value="Linkage Group LG7"/>
</dbReference>
<feature type="chain" id="PRO_5015762766" description="UDP-glycosyltransferases domain-containing protein" evidence="5">
    <location>
        <begin position="25"/>
        <end position="1267"/>
    </location>
</feature>
<comment type="similarity">
    <text evidence="1">Belongs to the UDP-glycosyltransferase family.</text>
</comment>
<proteinExistence type="inferred from homology"/>
<dbReference type="Pfam" id="PF00201">
    <property type="entry name" value="UDPGT"/>
    <property type="match status" value="3"/>
</dbReference>
<keyword evidence="4" id="KW-0472">Membrane</keyword>
<dbReference type="PANTHER" id="PTHR48043">
    <property type="entry name" value="EG:EG0003.4 PROTEIN-RELATED"/>
    <property type="match status" value="1"/>
</dbReference>